<evidence type="ECO:0000256" key="3">
    <source>
        <dbReference type="ARBA" id="ARBA00005566"/>
    </source>
</evidence>
<evidence type="ECO:0000313" key="7">
    <source>
        <dbReference type="EMBL" id="CDH54869.1"/>
    </source>
</evidence>
<dbReference type="Pfam" id="PF05238">
    <property type="entry name" value="CENP-N"/>
    <property type="match status" value="1"/>
</dbReference>
<protein>
    <submittedName>
        <fullName evidence="8">Uncharacterized protein</fullName>
    </submittedName>
</protein>
<keyword evidence="5" id="KW-0539">Nucleus</keyword>
<keyword evidence="6" id="KW-0137">Centromere</keyword>
<comment type="caution">
    <text evidence="8">The sequence shown here is derived from an EMBL/GenBank/DDBJ whole genome shotgun (WGS) entry which is preliminary data.</text>
</comment>
<sequence length="395" mass="46249">MFLSEADLYRISYSERVETIIRQASKDDLIDCIKQWYQQEELRPTTQNWDANGFLGNQSKQRITERLWFDWPEGLTAYQLAHIDLKSALSKRSSTVSWRLIELKDDSDNPGRLLKTLDTKTARNRIQEALSHYFRAHVMTMPDPNESADWIRIMLFENRHDRQYPMPKMTAYYLRFPDTPYLAVRGASNKTVALFIEEALLKTFQAKALKFHNVSSKSIHHLSELLHNKGSLGGFSRFRINQVDSNPLDYSHKNLKRPQREEYAKSREQKRRIIPINRQLIKSREDDASDTFGPQVVAGIRRLDIHLKKPPMFTIPEDTTEESDNEKNLRVDLSFYGTNVMDGMKRMLIHGLIEPPIPYWMKQVVSQGINEVYVTKDDVLQENPFDDEEIENEEP</sequence>
<evidence type="ECO:0000256" key="4">
    <source>
        <dbReference type="ARBA" id="ARBA00022454"/>
    </source>
</evidence>
<keyword evidence="9" id="KW-1185">Reference proteome</keyword>
<reference evidence="8 9" key="1">
    <citation type="submission" date="2013-08" db="EMBL/GenBank/DDBJ databases">
        <title>Gene expansion shapes genome architecture in the human pathogen Lichtheimia corymbifera: an evolutionary genomics analysis in the ancient terrestrial Mucorales (Mucoromycotina).</title>
        <authorList>
            <person name="Schwartze V.U."/>
            <person name="Winter S."/>
            <person name="Shelest E."/>
            <person name="Marcet-Houben M."/>
            <person name="Horn F."/>
            <person name="Wehner S."/>
            <person name="Hoffmann K."/>
            <person name="Riege K."/>
            <person name="Sammeth M."/>
            <person name="Nowrousian M."/>
            <person name="Valiante V."/>
            <person name="Linde J."/>
            <person name="Jacobsen I.D."/>
            <person name="Marz M."/>
            <person name="Brakhage A.A."/>
            <person name="Gabaldon T."/>
            <person name="Bocker S."/>
            <person name="Voigt K."/>
        </authorList>
    </citation>
    <scope>NUCLEOTIDE SEQUENCE [LARGE SCALE GENOMIC DNA]</scope>
    <source>
        <strain evidence="8">FSU 9682</strain>
        <strain evidence="9">JMRC:FSU:9682</strain>
    </source>
</reference>
<dbReference type="PANTHER" id="PTHR46790">
    <property type="entry name" value="CENTROMERE PROTEIN N"/>
    <property type="match status" value="1"/>
</dbReference>
<evidence type="ECO:0000313" key="8">
    <source>
        <dbReference type="EMBL" id="CDH59622.1"/>
    </source>
</evidence>
<keyword evidence="4" id="KW-0158">Chromosome</keyword>
<dbReference type="VEuPathDB" id="FungiDB:LCOR_10429.1"/>
<dbReference type="Proteomes" id="UP000027586">
    <property type="component" value="Unassembled WGS sequence"/>
</dbReference>
<dbReference type="VEuPathDB" id="FungiDB:LCOR_06082.1"/>
<dbReference type="OrthoDB" id="6585699at2759"/>
<dbReference type="STRING" id="1263082.A0A068SCQ8"/>
<evidence type="ECO:0000256" key="2">
    <source>
        <dbReference type="ARBA" id="ARBA00004584"/>
    </source>
</evidence>
<evidence type="ECO:0000256" key="6">
    <source>
        <dbReference type="ARBA" id="ARBA00023328"/>
    </source>
</evidence>
<proteinExistence type="inferred from homology"/>
<comment type="similarity">
    <text evidence="3">Belongs to the CENP-N/CHL4 family.</text>
</comment>
<dbReference type="GO" id="GO:0034080">
    <property type="term" value="P:CENP-A containing chromatin assembly"/>
    <property type="evidence" value="ECO:0007669"/>
    <property type="project" value="InterPro"/>
</dbReference>
<dbReference type="PANTHER" id="PTHR46790:SF1">
    <property type="entry name" value="CENTROMERE PROTEIN N"/>
    <property type="match status" value="1"/>
</dbReference>
<evidence type="ECO:0000313" key="9">
    <source>
        <dbReference type="Proteomes" id="UP000027586"/>
    </source>
</evidence>
<dbReference type="InterPro" id="IPR052011">
    <property type="entry name" value="CENP-NAC/CAD_complex"/>
</dbReference>
<dbReference type="GO" id="GO:0000775">
    <property type="term" value="C:chromosome, centromeric region"/>
    <property type="evidence" value="ECO:0007669"/>
    <property type="project" value="UniProtKB-SubCell"/>
</dbReference>
<name>A0A068SCQ8_9FUNG</name>
<dbReference type="GO" id="GO:0005654">
    <property type="term" value="C:nucleoplasm"/>
    <property type="evidence" value="ECO:0007669"/>
    <property type="project" value="TreeGrafter"/>
</dbReference>
<dbReference type="EMBL" id="CBTN010000072">
    <property type="protein sequence ID" value="CDH59622.1"/>
    <property type="molecule type" value="Genomic_DNA"/>
</dbReference>
<dbReference type="AlphaFoldDB" id="A0A068SCQ8"/>
<dbReference type="InterPro" id="IPR007902">
    <property type="entry name" value="Chl4/mis15/CENP-N"/>
</dbReference>
<gene>
    <name evidence="7" type="ORF">LCOR_06082.1</name>
    <name evidence="8" type="ORF">LCOR_10429.1</name>
</gene>
<dbReference type="EMBL" id="CBTN010000026">
    <property type="protein sequence ID" value="CDH54869.1"/>
    <property type="molecule type" value="Genomic_DNA"/>
</dbReference>
<dbReference type="GO" id="GO:0007059">
    <property type="term" value="P:chromosome segregation"/>
    <property type="evidence" value="ECO:0007669"/>
    <property type="project" value="InterPro"/>
</dbReference>
<comment type="subcellular location">
    <subcellularLocation>
        <location evidence="2">Chromosome</location>
        <location evidence="2">Centromere</location>
    </subcellularLocation>
    <subcellularLocation>
        <location evidence="1">Nucleus</location>
    </subcellularLocation>
</comment>
<accession>A0A068SCQ8</accession>
<evidence type="ECO:0000256" key="5">
    <source>
        <dbReference type="ARBA" id="ARBA00023242"/>
    </source>
</evidence>
<organism evidence="8 9">
    <name type="scientific">Lichtheimia corymbifera JMRC:FSU:9682</name>
    <dbReference type="NCBI Taxonomy" id="1263082"/>
    <lineage>
        <taxon>Eukaryota</taxon>
        <taxon>Fungi</taxon>
        <taxon>Fungi incertae sedis</taxon>
        <taxon>Mucoromycota</taxon>
        <taxon>Mucoromycotina</taxon>
        <taxon>Mucoromycetes</taxon>
        <taxon>Mucorales</taxon>
        <taxon>Lichtheimiaceae</taxon>
        <taxon>Lichtheimia</taxon>
    </lineage>
</organism>
<evidence type="ECO:0000256" key="1">
    <source>
        <dbReference type="ARBA" id="ARBA00004123"/>
    </source>
</evidence>